<reference evidence="1 2" key="1">
    <citation type="journal article" date="2019" name="Emerg. Microbes Infect.">
        <title>Comprehensive subspecies identification of 175 nontuberculous mycobacteria species based on 7547 genomic profiles.</title>
        <authorList>
            <person name="Matsumoto Y."/>
            <person name="Kinjo T."/>
            <person name="Motooka D."/>
            <person name="Nabeya D."/>
            <person name="Jung N."/>
            <person name="Uechi K."/>
            <person name="Horii T."/>
            <person name="Iida T."/>
            <person name="Fujita J."/>
            <person name="Nakamura S."/>
        </authorList>
    </citation>
    <scope>NUCLEOTIDE SEQUENCE [LARGE SCALE GENOMIC DNA]</scope>
    <source>
        <strain evidence="1 2">JCM 6375</strain>
    </source>
</reference>
<gene>
    <name evidence="1" type="ORF">MMOR_48410</name>
</gene>
<dbReference type="EMBL" id="AP022560">
    <property type="protein sequence ID" value="BBX03905.1"/>
    <property type="molecule type" value="Genomic_DNA"/>
</dbReference>
<sequence>MLIDDAVFQQRTHEGSRLEYRFAGLEPTVALGGSGQRLADQLLGRVQVHLSLFHVDGELAVVTVR</sequence>
<evidence type="ECO:0000313" key="1">
    <source>
        <dbReference type="EMBL" id="BBX03905.1"/>
    </source>
</evidence>
<dbReference type="KEGG" id="mmor:MMOR_48410"/>
<dbReference type="Proteomes" id="UP000466681">
    <property type="component" value="Chromosome"/>
</dbReference>
<proteinExistence type="predicted"/>
<protein>
    <submittedName>
        <fullName evidence="1">Uncharacterized protein</fullName>
    </submittedName>
</protein>
<evidence type="ECO:0000313" key="2">
    <source>
        <dbReference type="Proteomes" id="UP000466681"/>
    </source>
</evidence>
<name>A0AAD1HFM2_9MYCO</name>
<organism evidence="1 2">
    <name type="scientific">Mycolicibacterium moriokaense</name>
    <dbReference type="NCBI Taxonomy" id="39691"/>
    <lineage>
        <taxon>Bacteria</taxon>
        <taxon>Bacillati</taxon>
        <taxon>Actinomycetota</taxon>
        <taxon>Actinomycetes</taxon>
        <taxon>Mycobacteriales</taxon>
        <taxon>Mycobacteriaceae</taxon>
        <taxon>Mycolicibacterium</taxon>
    </lineage>
</organism>
<accession>A0AAD1HFM2</accession>
<keyword evidence="2" id="KW-1185">Reference proteome</keyword>
<dbReference type="AlphaFoldDB" id="A0AAD1HFM2"/>